<evidence type="ECO:0000256" key="1">
    <source>
        <dbReference type="ARBA" id="ARBA00004613"/>
    </source>
</evidence>
<sequence>SPPHPARFVLAEAEEETIVKKVQEYVQHVAQTAKDALSKVQEFEVAQQARNWVNTRAEDIHQFLGVLKDKLSALWEQQSPGQ</sequence>
<feature type="non-terminal residue" evidence="14">
    <location>
        <position position="1"/>
    </location>
</feature>
<keyword evidence="6" id="KW-0964">Secreted</keyword>
<reference evidence="14 15" key="1">
    <citation type="journal article" date="2020" name="G3 (Bethesda)">
        <title>Draft Genome of the Common Snapping Turtle, Chelydra serpentina, a Model for Phenotypic Plasticity in Reptiles.</title>
        <authorList>
            <person name="Das D."/>
            <person name="Singh S.K."/>
            <person name="Bierstedt J."/>
            <person name="Erickson A."/>
            <person name="Galli G.L.J."/>
            <person name="Crossley D.A. 2nd"/>
            <person name="Rhen T."/>
        </authorList>
    </citation>
    <scope>NUCLEOTIDE SEQUENCE [LARGE SCALE GENOMIC DNA]</scope>
    <source>
        <strain evidence="14">KW</strain>
    </source>
</reference>
<evidence type="ECO:0000256" key="11">
    <source>
        <dbReference type="ARBA" id="ARBA00023313"/>
    </source>
</evidence>
<dbReference type="OrthoDB" id="9049572at2759"/>
<keyword evidence="9" id="KW-0445">Lipid transport</keyword>
<dbReference type="GO" id="GO:0008289">
    <property type="term" value="F:lipid binding"/>
    <property type="evidence" value="ECO:0007669"/>
    <property type="project" value="InterPro"/>
</dbReference>
<gene>
    <name evidence="14" type="primary">Apoc3</name>
    <name evidence="14" type="ORF">G0U57_014481</name>
</gene>
<dbReference type="InterPro" id="IPR038195">
    <property type="entry name" value="Apo_CIII_sf"/>
</dbReference>
<comment type="similarity">
    <text evidence="2">Belongs to the apolipoprotein C3 family.</text>
</comment>
<evidence type="ECO:0000256" key="9">
    <source>
        <dbReference type="ARBA" id="ARBA00023055"/>
    </source>
</evidence>
<dbReference type="InterPro" id="IPR008403">
    <property type="entry name" value="Apo-CIII"/>
</dbReference>
<comment type="function">
    <text evidence="13">Component of triglyceride-rich very low density lipoproteins (VLDL) and high density lipoproteins (HDL) in plasma. Plays a multifaceted role in triglyceride homeostasis. Intracellularly, promotes hepatic very low density lipoprotein 1 (VLDL1) assembly and secretion; extracellularly, attenuates hydrolysis and clearance of triglyceride-rich lipoproteins (TRLs). Impairs the lipolysis of TRLs by inhibiting lipoprotein lipase and the hepatic uptake of TRLs by remnant receptors. Formed of several curved helices connected via semiflexible hinges, so that it can wrap tightly around the curved micelle surface and easily adapt to the different diameters of its natural binding partners.</text>
</comment>
<dbReference type="PANTHER" id="PTHR14225:SF0">
    <property type="entry name" value="APOLIPOPROTEIN C-III"/>
    <property type="match status" value="1"/>
</dbReference>
<dbReference type="GO" id="GO:0034361">
    <property type="term" value="C:very-low-density lipoprotein particle"/>
    <property type="evidence" value="ECO:0007669"/>
    <property type="project" value="UniProtKB-KW"/>
</dbReference>
<dbReference type="GO" id="GO:0006869">
    <property type="term" value="P:lipid transport"/>
    <property type="evidence" value="ECO:0007669"/>
    <property type="project" value="UniProtKB-KW"/>
</dbReference>
<dbReference type="EMBL" id="JAHGAV010000421">
    <property type="protein sequence ID" value="KAG6925459.1"/>
    <property type="molecule type" value="Genomic_DNA"/>
</dbReference>
<dbReference type="Gene3D" id="6.10.90.10">
    <property type="entry name" value="Apolipoprotein CIII"/>
    <property type="match status" value="1"/>
</dbReference>
<keyword evidence="5" id="KW-0162">Chylomicron</keyword>
<evidence type="ECO:0000256" key="5">
    <source>
        <dbReference type="ARBA" id="ARBA00022513"/>
    </source>
</evidence>
<keyword evidence="8" id="KW-0442">Lipid degradation</keyword>
<keyword evidence="4" id="KW-0813">Transport</keyword>
<dbReference type="AlphaFoldDB" id="A0A8T1S8T4"/>
<evidence type="ECO:0000256" key="6">
    <source>
        <dbReference type="ARBA" id="ARBA00022525"/>
    </source>
</evidence>
<evidence type="ECO:0000313" key="14">
    <source>
        <dbReference type="EMBL" id="KAG6925459.1"/>
    </source>
</evidence>
<protein>
    <recommendedName>
        <fullName evidence="3">Apolipoprotein C-III</fullName>
    </recommendedName>
    <alternativeName>
        <fullName evidence="12">Apolipoprotein C3</fullName>
    </alternativeName>
</protein>
<dbReference type="PANTHER" id="PTHR14225">
    <property type="entry name" value="APOLIPOPROTEIN C-III"/>
    <property type="match status" value="1"/>
</dbReference>
<evidence type="ECO:0000256" key="12">
    <source>
        <dbReference type="ARBA" id="ARBA00031173"/>
    </source>
</evidence>
<keyword evidence="10" id="KW-0443">Lipid metabolism</keyword>
<evidence type="ECO:0000256" key="3">
    <source>
        <dbReference type="ARBA" id="ARBA00015570"/>
    </source>
</evidence>
<comment type="subcellular location">
    <subcellularLocation>
        <location evidence="1">Secreted</location>
    </subcellularLocation>
</comment>
<proteinExistence type="inferred from homology"/>
<evidence type="ECO:0000256" key="13">
    <source>
        <dbReference type="ARBA" id="ARBA00045699"/>
    </source>
</evidence>
<evidence type="ECO:0000256" key="8">
    <source>
        <dbReference type="ARBA" id="ARBA00022963"/>
    </source>
</evidence>
<keyword evidence="7" id="KW-0732">Signal</keyword>
<evidence type="ECO:0000313" key="15">
    <source>
        <dbReference type="Proteomes" id="UP000765507"/>
    </source>
</evidence>
<comment type="caution">
    <text evidence="14">The sequence shown here is derived from an EMBL/GenBank/DDBJ whole genome shotgun (WGS) entry which is preliminary data.</text>
</comment>
<accession>A0A8T1S8T4</accession>
<dbReference type="Proteomes" id="UP000765507">
    <property type="component" value="Unassembled WGS sequence"/>
</dbReference>
<evidence type="ECO:0000256" key="7">
    <source>
        <dbReference type="ARBA" id="ARBA00022729"/>
    </source>
</evidence>
<keyword evidence="15" id="KW-1185">Reference proteome</keyword>
<evidence type="ECO:0000256" key="2">
    <source>
        <dbReference type="ARBA" id="ARBA00011008"/>
    </source>
</evidence>
<keyword evidence="11" id="KW-0850">VLDL</keyword>
<dbReference type="Pfam" id="PF05778">
    <property type="entry name" value="Apo-CIII"/>
    <property type="match status" value="1"/>
</dbReference>
<evidence type="ECO:0000256" key="10">
    <source>
        <dbReference type="ARBA" id="ARBA00023098"/>
    </source>
</evidence>
<dbReference type="GO" id="GO:0016042">
    <property type="term" value="P:lipid catabolic process"/>
    <property type="evidence" value="ECO:0007669"/>
    <property type="project" value="UniProtKB-KW"/>
</dbReference>
<evidence type="ECO:0000256" key="4">
    <source>
        <dbReference type="ARBA" id="ARBA00022448"/>
    </source>
</evidence>
<organism evidence="14 15">
    <name type="scientific">Chelydra serpentina</name>
    <name type="common">Snapping turtle</name>
    <name type="synonym">Testudo serpentina</name>
    <dbReference type="NCBI Taxonomy" id="8475"/>
    <lineage>
        <taxon>Eukaryota</taxon>
        <taxon>Metazoa</taxon>
        <taxon>Chordata</taxon>
        <taxon>Craniata</taxon>
        <taxon>Vertebrata</taxon>
        <taxon>Euteleostomi</taxon>
        <taxon>Archelosauria</taxon>
        <taxon>Testudinata</taxon>
        <taxon>Testudines</taxon>
        <taxon>Cryptodira</taxon>
        <taxon>Durocryptodira</taxon>
        <taxon>Americhelydia</taxon>
        <taxon>Chelydroidea</taxon>
        <taxon>Chelydridae</taxon>
        <taxon>Chelydra</taxon>
    </lineage>
</organism>
<dbReference type="GO" id="GO:0042627">
    <property type="term" value="C:chylomicron"/>
    <property type="evidence" value="ECO:0007669"/>
    <property type="project" value="UniProtKB-KW"/>
</dbReference>
<name>A0A8T1S8T4_CHESE</name>
<dbReference type="GO" id="GO:0042157">
    <property type="term" value="P:lipoprotein metabolic process"/>
    <property type="evidence" value="ECO:0007669"/>
    <property type="project" value="InterPro"/>
</dbReference>